<dbReference type="InterPro" id="IPR010980">
    <property type="entry name" value="Cyt_c/b562"/>
</dbReference>
<accession>A0A1I5JP32</accession>
<proteinExistence type="predicted"/>
<organism evidence="2 3">
    <name type="scientific">Cohaesibacter marisflavi</name>
    <dbReference type="NCBI Taxonomy" id="655353"/>
    <lineage>
        <taxon>Bacteria</taxon>
        <taxon>Pseudomonadati</taxon>
        <taxon>Pseudomonadota</taxon>
        <taxon>Alphaproteobacteria</taxon>
        <taxon>Hyphomicrobiales</taxon>
        <taxon>Cohaesibacteraceae</taxon>
    </lineage>
</organism>
<evidence type="ECO:0000313" key="3">
    <source>
        <dbReference type="Proteomes" id="UP000199236"/>
    </source>
</evidence>
<gene>
    <name evidence="2" type="ORF">SAMN04488056_11211</name>
</gene>
<dbReference type="GO" id="GO:0009055">
    <property type="term" value="F:electron transfer activity"/>
    <property type="evidence" value="ECO:0007669"/>
    <property type="project" value="InterPro"/>
</dbReference>
<evidence type="ECO:0000256" key="1">
    <source>
        <dbReference type="SAM" id="SignalP"/>
    </source>
</evidence>
<evidence type="ECO:0000313" key="2">
    <source>
        <dbReference type="EMBL" id="SFO74562.1"/>
    </source>
</evidence>
<dbReference type="SUPFAM" id="SSF47175">
    <property type="entry name" value="Cytochromes"/>
    <property type="match status" value="1"/>
</dbReference>
<dbReference type="GO" id="GO:0020037">
    <property type="term" value="F:heme binding"/>
    <property type="evidence" value="ECO:0007669"/>
    <property type="project" value="InterPro"/>
</dbReference>
<dbReference type="Proteomes" id="UP000199236">
    <property type="component" value="Unassembled WGS sequence"/>
</dbReference>
<dbReference type="Gene3D" id="1.20.120.10">
    <property type="entry name" value="Cytochrome c/b562"/>
    <property type="match status" value="1"/>
</dbReference>
<dbReference type="GO" id="GO:0022900">
    <property type="term" value="P:electron transport chain"/>
    <property type="evidence" value="ECO:0007669"/>
    <property type="project" value="InterPro"/>
</dbReference>
<dbReference type="AlphaFoldDB" id="A0A1I5JP32"/>
<keyword evidence="1" id="KW-0732">Signal</keyword>
<keyword evidence="3" id="KW-1185">Reference proteome</keyword>
<protein>
    <submittedName>
        <fullName evidence="2">Cytochrome c556</fullName>
    </submittedName>
</protein>
<dbReference type="InterPro" id="IPR002321">
    <property type="entry name" value="Cyt_c_II"/>
</dbReference>
<dbReference type="Pfam" id="PF01322">
    <property type="entry name" value="Cytochrom_C_2"/>
    <property type="match status" value="1"/>
</dbReference>
<name>A0A1I5JP32_9HYPH</name>
<dbReference type="PROSITE" id="PS51009">
    <property type="entry name" value="CYTCII"/>
    <property type="match status" value="1"/>
</dbReference>
<reference evidence="2 3" key="1">
    <citation type="submission" date="2016-10" db="EMBL/GenBank/DDBJ databases">
        <authorList>
            <person name="de Groot N.N."/>
        </authorList>
    </citation>
    <scope>NUCLEOTIDE SEQUENCE [LARGE SCALE GENOMIC DNA]</scope>
    <source>
        <strain evidence="2 3">CGMCC 1.9157</strain>
    </source>
</reference>
<dbReference type="GO" id="GO:0005506">
    <property type="term" value="F:iron ion binding"/>
    <property type="evidence" value="ECO:0007669"/>
    <property type="project" value="InterPro"/>
</dbReference>
<feature type="signal peptide" evidence="1">
    <location>
        <begin position="1"/>
        <end position="25"/>
    </location>
</feature>
<sequence length="188" mass="20364">MKQAFVFAATLLLSAPLTLGPMAHAHDGATGIVEERMHSMKEMGKAVRAVKAMVQDPEAYDAESVRKQAEIIKQHAGQNLADQFPEGSLQAPTHAKPEIWTDWERFSQLSSQLESYADGLTLAAENGVMMDGSMMSGAMMEGAGHMGSMMGTDAHEADQLGQMPADGVFTMMVETCATCHMEFRARKP</sequence>
<feature type="chain" id="PRO_5011561507" evidence="1">
    <location>
        <begin position="26"/>
        <end position="188"/>
    </location>
</feature>
<dbReference type="RefSeq" id="WP_210186805.1">
    <property type="nucleotide sequence ID" value="NZ_FOVR01000012.1"/>
</dbReference>
<dbReference type="STRING" id="655353.SAMN04488056_11211"/>
<dbReference type="EMBL" id="FOVR01000012">
    <property type="protein sequence ID" value="SFO74562.1"/>
    <property type="molecule type" value="Genomic_DNA"/>
</dbReference>